<evidence type="ECO:0000256" key="1">
    <source>
        <dbReference type="ARBA" id="ARBA00005466"/>
    </source>
</evidence>
<proteinExistence type="inferred from homology"/>
<dbReference type="SUPFAM" id="SSF56176">
    <property type="entry name" value="FAD-binding/transporter-associated domain-like"/>
    <property type="match status" value="1"/>
</dbReference>
<feature type="chain" id="PRO_5040204012" evidence="3">
    <location>
        <begin position="24"/>
        <end position="615"/>
    </location>
</feature>
<dbReference type="InterPro" id="IPR012951">
    <property type="entry name" value="BBE"/>
</dbReference>
<gene>
    <name evidence="5" type="ORF">BKA67DRAFT_111273</name>
</gene>
<feature type="signal peptide" evidence="3">
    <location>
        <begin position="1"/>
        <end position="23"/>
    </location>
</feature>
<accession>A0A9P8RG62</accession>
<keyword evidence="2" id="KW-0560">Oxidoreductase</keyword>
<reference evidence="5" key="1">
    <citation type="journal article" date="2021" name="Nat. Commun.">
        <title>Genetic determinants of endophytism in the Arabidopsis root mycobiome.</title>
        <authorList>
            <person name="Mesny F."/>
            <person name="Miyauchi S."/>
            <person name="Thiergart T."/>
            <person name="Pickel B."/>
            <person name="Atanasova L."/>
            <person name="Karlsson M."/>
            <person name="Huettel B."/>
            <person name="Barry K.W."/>
            <person name="Haridas S."/>
            <person name="Chen C."/>
            <person name="Bauer D."/>
            <person name="Andreopoulos W."/>
            <person name="Pangilinan J."/>
            <person name="LaButti K."/>
            <person name="Riley R."/>
            <person name="Lipzen A."/>
            <person name="Clum A."/>
            <person name="Drula E."/>
            <person name="Henrissat B."/>
            <person name="Kohler A."/>
            <person name="Grigoriev I.V."/>
            <person name="Martin F.M."/>
            <person name="Hacquard S."/>
        </authorList>
    </citation>
    <scope>NUCLEOTIDE SEQUENCE</scope>
    <source>
        <strain evidence="5">MPI-SDFR-AT-0073</strain>
    </source>
</reference>
<dbReference type="GO" id="GO:0016491">
    <property type="term" value="F:oxidoreductase activity"/>
    <property type="evidence" value="ECO:0007669"/>
    <property type="project" value="UniProtKB-KW"/>
</dbReference>
<evidence type="ECO:0000313" key="5">
    <source>
        <dbReference type="EMBL" id="KAH6645393.1"/>
    </source>
</evidence>
<keyword evidence="6" id="KW-1185">Reference proteome</keyword>
<dbReference type="Pfam" id="PF08031">
    <property type="entry name" value="BBE"/>
    <property type="match status" value="1"/>
</dbReference>
<dbReference type="Pfam" id="PF01565">
    <property type="entry name" value="FAD_binding_4"/>
    <property type="match status" value="1"/>
</dbReference>
<evidence type="ECO:0000256" key="2">
    <source>
        <dbReference type="ARBA" id="ARBA00023002"/>
    </source>
</evidence>
<protein>
    <submittedName>
        <fullName evidence="5">Isoamyl alcohol oxidase</fullName>
    </submittedName>
</protein>
<dbReference type="InterPro" id="IPR016166">
    <property type="entry name" value="FAD-bd_PCMH"/>
</dbReference>
<dbReference type="InterPro" id="IPR016169">
    <property type="entry name" value="FAD-bd_PCMH_sub2"/>
</dbReference>
<dbReference type="PANTHER" id="PTHR13878">
    <property type="entry name" value="GULONOLACTONE OXIDASE"/>
    <property type="match status" value="1"/>
</dbReference>
<dbReference type="PROSITE" id="PS51387">
    <property type="entry name" value="FAD_PCMH"/>
    <property type="match status" value="1"/>
</dbReference>
<dbReference type="Proteomes" id="UP000758603">
    <property type="component" value="Unassembled WGS sequence"/>
</dbReference>
<comment type="caution">
    <text evidence="5">The sequence shown here is derived from an EMBL/GenBank/DDBJ whole genome shotgun (WGS) entry which is preliminary data.</text>
</comment>
<name>A0A9P8RG62_9PEZI</name>
<evidence type="ECO:0000259" key="4">
    <source>
        <dbReference type="PROSITE" id="PS51387"/>
    </source>
</evidence>
<dbReference type="InterPro" id="IPR006094">
    <property type="entry name" value="Oxid_FAD_bind_N"/>
</dbReference>
<dbReference type="Gene3D" id="3.30.465.10">
    <property type="match status" value="2"/>
</dbReference>
<dbReference type="AlphaFoldDB" id="A0A9P8RG62"/>
<feature type="domain" description="FAD-binding PCMH-type" evidence="4">
    <location>
        <begin position="123"/>
        <end position="310"/>
    </location>
</feature>
<dbReference type="GO" id="GO:0071949">
    <property type="term" value="F:FAD binding"/>
    <property type="evidence" value="ECO:0007669"/>
    <property type="project" value="InterPro"/>
</dbReference>
<organism evidence="5 6">
    <name type="scientific">Truncatella angustata</name>
    <dbReference type="NCBI Taxonomy" id="152316"/>
    <lineage>
        <taxon>Eukaryota</taxon>
        <taxon>Fungi</taxon>
        <taxon>Dikarya</taxon>
        <taxon>Ascomycota</taxon>
        <taxon>Pezizomycotina</taxon>
        <taxon>Sordariomycetes</taxon>
        <taxon>Xylariomycetidae</taxon>
        <taxon>Amphisphaeriales</taxon>
        <taxon>Sporocadaceae</taxon>
        <taxon>Truncatella</taxon>
    </lineage>
</organism>
<dbReference type="PANTHER" id="PTHR13878:SF91">
    <property type="entry name" value="FAD BINDING DOMAIN PROTEIN (AFU_ORTHOLOGUE AFUA_6G12070)-RELATED"/>
    <property type="match status" value="1"/>
</dbReference>
<dbReference type="GeneID" id="70123786"/>
<evidence type="ECO:0000313" key="6">
    <source>
        <dbReference type="Proteomes" id="UP000758603"/>
    </source>
</evidence>
<evidence type="ECO:0000256" key="3">
    <source>
        <dbReference type="SAM" id="SignalP"/>
    </source>
</evidence>
<dbReference type="OrthoDB" id="9983560at2759"/>
<dbReference type="InterPro" id="IPR036318">
    <property type="entry name" value="FAD-bd_PCMH-like_sf"/>
</dbReference>
<keyword evidence="3" id="KW-0732">Signal</keyword>
<dbReference type="EMBL" id="JAGPXC010000011">
    <property type="protein sequence ID" value="KAH6645393.1"/>
    <property type="molecule type" value="Genomic_DNA"/>
</dbReference>
<comment type="similarity">
    <text evidence="1">Belongs to the oxygen-dependent FAD-linked oxidoreductase family.</text>
</comment>
<dbReference type="RefSeq" id="XP_045951907.1">
    <property type="nucleotide sequence ID" value="XM_046094893.1"/>
</dbReference>
<dbReference type="InterPro" id="IPR050432">
    <property type="entry name" value="FAD-linked_Oxidoreductases_BP"/>
</dbReference>
<sequence length="615" mass="65094">MAARISMLLVGLSLLSAAHSSSALDKRVAALNDSLHGILQPARPVSLPCFSSYNGRPNTADAAACAVVRGNYTTNAFRAALPAAFMNMQNEMCLSDPTDQCLLDTTVSPPGVPTGAGSAACGQGSVPDYYAEVACARDVVDVFGWAGAYGFPLSIKGSGHDYMTRSGVKALPGFSGVELWVRGLRGLEFHEGFVPEGCEAGVGRAVTVAAGESTGDAYVFADAHDATILGGYSPTIALSGGWVQGGGHSPLSPVYGLGADRVAEFKIVTPDGVLRTANACQNGDLFWALRGGGGGTFGVVLEATHRVEPKMPIAVASITIPSNSSDETVREWIRRQALDSYDWGRQGWGGHVAGLYVKHFNPLPQYANLSDGGAAAQATMQKATDFALAHGGTSVVEVVPNWLTAWNKYVVPTALTSAGQARFISSRLVPTSALSTEAGVEEVLAFINSTLALGAVAKNFYVPVSTPFVADTDIGRPATGTSDPGTSVHPAWYSAIWSLSAGTTLGWNSTFDQRLQAITNLTKITRASEQLFPDSGSYPNEANPFTQDWKRAWWGENYDLLLQTKKKYDPNNRLRCWKCVGWDEPVAAPVPGHIGSQYDFKCQSGLQVELDKGLA</sequence>